<evidence type="ECO:0000313" key="4">
    <source>
        <dbReference type="Proteomes" id="UP000639338"/>
    </source>
</evidence>
<gene>
    <name evidence="3" type="ORF">HCN44_006891</name>
</gene>
<accession>A0A834Y2F0</accession>
<sequence length="283" mass="31035">MVYPKDTELRKIGTAEFLYIVKLLNDSPTSETGSWAVLMRNIKSPDGQYRFTAKDESLVEGDVASRKKSAAEIFLEEWSTMGKKRPTLEDLMNLLVEVKLIKVANYVAALLGCDPPKRPDCRAPFDVSEMLENQIEKQDNGIDNSQISPSITDAAPSTAACHSYDGCKDTKLKSFDNTVQPPQSSSSSLSTSSSGVNEPLQNDTRESSDSSLSLKATNAETTYIPKIENVISSEIPSFLNNNNPTTFESITSDESISINSNSSNSNSDIGLPVFLPHYEETKK</sequence>
<dbReference type="EMBL" id="JACMRX010000002">
    <property type="protein sequence ID" value="KAF7995784.1"/>
    <property type="molecule type" value="Genomic_DNA"/>
</dbReference>
<dbReference type="Gene3D" id="1.10.533.10">
    <property type="entry name" value="Death Domain, Fas"/>
    <property type="match status" value="1"/>
</dbReference>
<name>A0A834Y2F0_APHGI</name>
<dbReference type="AlphaFoldDB" id="A0A834Y2F0"/>
<proteinExistence type="predicted"/>
<dbReference type="Pfam" id="PF14786">
    <property type="entry name" value="Death_2"/>
    <property type="match status" value="1"/>
</dbReference>
<evidence type="ECO:0000256" key="1">
    <source>
        <dbReference type="SAM" id="MobiDB-lite"/>
    </source>
</evidence>
<feature type="domain" description="Death" evidence="2">
    <location>
        <begin position="34"/>
        <end position="111"/>
    </location>
</feature>
<dbReference type="SUPFAM" id="SSF47986">
    <property type="entry name" value="DEATH domain"/>
    <property type="match status" value="1"/>
</dbReference>
<feature type="region of interest" description="Disordered" evidence="1">
    <location>
        <begin position="173"/>
        <end position="214"/>
    </location>
</feature>
<keyword evidence="4" id="KW-1185">Reference proteome</keyword>
<organism evidence="3 4">
    <name type="scientific">Aphidius gifuensis</name>
    <name type="common">Parasitoid wasp</name>
    <dbReference type="NCBI Taxonomy" id="684658"/>
    <lineage>
        <taxon>Eukaryota</taxon>
        <taxon>Metazoa</taxon>
        <taxon>Ecdysozoa</taxon>
        <taxon>Arthropoda</taxon>
        <taxon>Hexapoda</taxon>
        <taxon>Insecta</taxon>
        <taxon>Pterygota</taxon>
        <taxon>Neoptera</taxon>
        <taxon>Endopterygota</taxon>
        <taxon>Hymenoptera</taxon>
        <taxon>Apocrita</taxon>
        <taxon>Ichneumonoidea</taxon>
        <taxon>Braconidae</taxon>
        <taxon>Aphidiinae</taxon>
        <taxon>Aphidius</taxon>
    </lineage>
</organism>
<evidence type="ECO:0000313" key="3">
    <source>
        <dbReference type="EMBL" id="KAF7995784.1"/>
    </source>
</evidence>
<dbReference type="InterPro" id="IPR000488">
    <property type="entry name" value="Death_dom"/>
</dbReference>
<evidence type="ECO:0000259" key="2">
    <source>
        <dbReference type="PROSITE" id="PS50017"/>
    </source>
</evidence>
<feature type="compositionally biased region" description="Low complexity" evidence="1">
    <location>
        <begin position="184"/>
        <end position="194"/>
    </location>
</feature>
<reference evidence="3 4" key="1">
    <citation type="submission" date="2020-08" db="EMBL/GenBank/DDBJ databases">
        <title>Aphidius gifuensis genome sequencing and assembly.</title>
        <authorList>
            <person name="Du Z."/>
        </authorList>
    </citation>
    <scope>NUCLEOTIDE SEQUENCE [LARGE SCALE GENOMIC DNA]</scope>
    <source>
        <strain evidence="3">YNYX2018</strain>
        <tissue evidence="3">Adults</tissue>
    </source>
</reference>
<comment type="caution">
    <text evidence="3">The sequence shown here is derived from an EMBL/GenBank/DDBJ whole genome shotgun (WGS) entry which is preliminary data.</text>
</comment>
<protein>
    <recommendedName>
        <fullName evidence="2">Death domain-containing protein</fullName>
    </recommendedName>
</protein>
<dbReference type="GO" id="GO:0007165">
    <property type="term" value="P:signal transduction"/>
    <property type="evidence" value="ECO:0007669"/>
    <property type="project" value="InterPro"/>
</dbReference>
<dbReference type="InterPro" id="IPR029397">
    <property type="entry name" value="Tube_Death"/>
</dbReference>
<dbReference type="OrthoDB" id="4062651at2759"/>
<dbReference type="Proteomes" id="UP000639338">
    <property type="component" value="Unassembled WGS sequence"/>
</dbReference>
<dbReference type="InterPro" id="IPR011029">
    <property type="entry name" value="DEATH-like_dom_sf"/>
</dbReference>
<dbReference type="PROSITE" id="PS50017">
    <property type="entry name" value="DEATH_DOMAIN"/>
    <property type="match status" value="1"/>
</dbReference>